<feature type="compositionally biased region" description="Basic and acidic residues" evidence="1">
    <location>
        <begin position="237"/>
        <end position="247"/>
    </location>
</feature>
<dbReference type="KEGG" id="mint:C7M51_00971"/>
<proteinExistence type="predicted"/>
<accession>A0A6P1PWE7</accession>
<gene>
    <name evidence="2" type="ORF">C7M51_00971</name>
</gene>
<dbReference type="Proteomes" id="UP000464053">
    <property type="component" value="Chromosome"/>
</dbReference>
<evidence type="ECO:0000313" key="3">
    <source>
        <dbReference type="Proteomes" id="UP000464053"/>
    </source>
</evidence>
<dbReference type="AlphaFoldDB" id="A0A6P1PWE7"/>
<protein>
    <submittedName>
        <fullName evidence="2">Uncharacterized protein</fullName>
    </submittedName>
</protein>
<reference evidence="2 3" key="1">
    <citation type="submission" date="2018-03" db="EMBL/GenBank/DDBJ databases">
        <title>Pantoea intestinalis SRCM103226 isolated form the mealworm.</title>
        <authorList>
            <person name="Jeong D.-Y."/>
            <person name="Kim J.W."/>
        </authorList>
    </citation>
    <scope>NUCLEOTIDE SEQUENCE [LARGE SCALE GENOMIC DNA]</scope>
    <source>
        <strain evidence="2 3">SRCM103226</strain>
    </source>
</reference>
<evidence type="ECO:0000256" key="1">
    <source>
        <dbReference type="SAM" id="MobiDB-lite"/>
    </source>
</evidence>
<feature type="region of interest" description="Disordered" evidence="1">
    <location>
        <begin position="211"/>
        <end position="247"/>
    </location>
</feature>
<sequence>MAKRNMGLTKTNKNEKIGFTNPEIGEKIMTESTKLIPCYEIQPNLDVPSVKRLLQSIADVLGGLWFNMHELDDRWITGCRAYGWVKNYLDINQGKIPGVKMISTSMDFVFTLNDAPLQFVTDRLDTPRKRHRLLINDVESRQLSFLFEQESAEQHHPHAQDVTWRVYADKFFATDDENEPPTWVLTLVGFDLSNRQVSKFELQSRVTTPIQSVNTEHLPAPVETPPTQLQRRVKNDKKHDSGKNGTV</sequence>
<evidence type="ECO:0000313" key="2">
    <source>
        <dbReference type="EMBL" id="QHM70693.1"/>
    </source>
</evidence>
<dbReference type="EMBL" id="CP028271">
    <property type="protein sequence ID" value="QHM70693.1"/>
    <property type="molecule type" value="Genomic_DNA"/>
</dbReference>
<keyword evidence="3" id="KW-1185">Reference proteome</keyword>
<dbReference type="RefSeq" id="WP_244323796.1">
    <property type="nucleotide sequence ID" value="NZ_CP028271.1"/>
</dbReference>
<organism evidence="2 3">
    <name type="scientific">Mixta intestinalis</name>
    <dbReference type="NCBI Taxonomy" id="1615494"/>
    <lineage>
        <taxon>Bacteria</taxon>
        <taxon>Pseudomonadati</taxon>
        <taxon>Pseudomonadota</taxon>
        <taxon>Gammaproteobacteria</taxon>
        <taxon>Enterobacterales</taxon>
        <taxon>Erwiniaceae</taxon>
        <taxon>Mixta</taxon>
    </lineage>
</organism>
<name>A0A6P1PWE7_9GAMM</name>